<dbReference type="Pfam" id="PF03221">
    <property type="entry name" value="HTH_Tnp_Tc5"/>
    <property type="match status" value="1"/>
</dbReference>
<organism evidence="5 6">
    <name type="scientific">Plectus sambesii</name>
    <dbReference type="NCBI Taxonomy" id="2011161"/>
    <lineage>
        <taxon>Eukaryota</taxon>
        <taxon>Metazoa</taxon>
        <taxon>Ecdysozoa</taxon>
        <taxon>Nematoda</taxon>
        <taxon>Chromadorea</taxon>
        <taxon>Plectida</taxon>
        <taxon>Plectina</taxon>
        <taxon>Plectoidea</taxon>
        <taxon>Plectidae</taxon>
        <taxon>Plectus</taxon>
    </lineage>
</organism>
<evidence type="ECO:0000313" key="6">
    <source>
        <dbReference type="WBParaSite" id="PSAMB.scaffold1686size28737.g14511.t1"/>
    </source>
</evidence>
<dbReference type="InterPro" id="IPR050863">
    <property type="entry name" value="CenT-Element_Derived"/>
</dbReference>
<protein>
    <submittedName>
        <fullName evidence="6">HTH CENPB-type domain-containing protein</fullName>
    </submittedName>
</protein>
<feature type="domain" description="HTH CENPB-type" evidence="4">
    <location>
        <begin position="135"/>
        <end position="206"/>
    </location>
</feature>
<dbReference type="Proteomes" id="UP000887566">
    <property type="component" value="Unplaced"/>
</dbReference>
<accession>A0A914V8V0</accession>
<name>A0A914V8V0_9BILA</name>
<feature type="region of interest" description="Disordered" evidence="3">
    <location>
        <begin position="52"/>
        <end position="75"/>
    </location>
</feature>
<comment type="subcellular location">
    <subcellularLocation>
        <location evidence="1">Nucleus</location>
    </subcellularLocation>
</comment>
<dbReference type="AlphaFoldDB" id="A0A914V8V0"/>
<reference evidence="6" key="1">
    <citation type="submission" date="2022-11" db="UniProtKB">
        <authorList>
            <consortium name="WormBaseParasite"/>
        </authorList>
    </citation>
    <scope>IDENTIFICATION</scope>
</reference>
<dbReference type="PANTHER" id="PTHR19303">
    <property type="entry name" value="TRANSPOSON"/>
    <property type="match status" value="1"/>
</dbReference>
<dbReference type="SUPFAM" id="SSF46689">
    <property type="entry name" value="Homeodomain-like"/>
    <property type="match status" value="1"/>
</dbReference>
<evidence type="ECO:0000256" key="1">
    <source>
        <dbReference type="ARBA" id="ARBA00004123"/>
    </source>
</evidence>
<evidence type="ECO:0000313" key="5">
    <source>
        <dbReference type="Proteomes" id="UP000887566"/>
    </source>
</evidence>
<evidence type="ECO:0000256" key="2">
    <source>
        <dbReference type="ARBA" id="ARBA00023125"/>
    </source>
</evidence>
<evidence type="ECO:0000259" key="4">
    <source>
        <dbReference type="PROSITE" id="PS51253"/>
    </source>
</evidence>
<evidence type="ECO:0000256" key="3">
    <source>
        <dbReference type="SAM" id="MobiDB-lite"/>
    </source>
</evidence>
<dbReference type="InterPro" id="IPR006600">
    <property type="entry name" value="HTH_CenpB_DNA-bd_dom"/>
</dbReference>
<dbReference type="Gene3D" id="1.10.10.60">
    <property type="entry name" value="Homeodomain-like"/>
    <property type="match status" value="1"/>
</dbReference>
<dbReference type="GO" id="GO:0003677">
    <property type="term" value="F:DNA binding"/>
    <property type="evidence" value="ECO:0007669"/>
    <property type="project" value="UniProtKB-KW"/>
</dbReference>
<dbReference type="InterPro" id="IPR009057">
    <property type="entry name" value="Homeodomain-like_sf"/>
</dbReference>
<dbReference type="InterPro" id="IPR004875">
    <property type="entry name" value="DDE_SF_endonuclease_dom"/>
</dbReference>
<dbReference type="WBParaSite" id="PSAMB.scaffold1686size28737.g14511.t1">
    <property type="protein sequence ID" value="PSAMB.scaffold1686size28737.g14511.t1"/>
    <property type="gene ID" value="PSAMB.scaffold1686size28737.g14511"/>
</dbReference>
<dbReference type="Pfam" id="PF03184">
    <property type="entry name" value="DDE_1"/>
    <property type="match status" value="1"/>
</dbReference>
<keyword evidence="2" id="KW-0238">DNA-binding</keyword>
<dbReference type="PROSITE" id="PS51253">
    <property type="entry name" value="HTH_CENPB"/>
    <property type="match status" value="1"/>
</dbReference>
<feature type="compositionally biased region" description="Acidic residues" evidence="3">
    <location>
        <begin position="52"/>
        <end position="74"/>
    </location>
</feature>
<keyword evidence="5" id="KW-1185">Reference proteome</keyword>
<dbReference type="GO" id="GO:0005634">
    <property type="term" value="C:nucleus"/>
    <property type="evidence" value="ECO:0007669"/>
    <property type="project" value="UniProtKB-SubCell"/>
</dbReference>
<sequence>MILKANVVAILAKEFGIGDFNLATRDDKKMANAPKTMLDNSVDWDEFEIEEEEKLEFEDDSEPEDDPDYEDEEAPDNHVRFNDTFVLADKVQSALEYYREPTKGSRSLLVMNRRYRWITTEYHMQRLRKFEREGQIRADRRNNLRVLARKLKEEFDLRMSKGLIVHDTNLREIALNFNRELQIQNFGASHTWIQKFKKANRISSRHITSFVSKRSLRDREFIERNANEFVFNIRQQMDTIPLSAIVNADQSGILKELYTARTLAPTGCRTVECVVKSVSATTHSYTVLPMIFADGRLGTRLYVVLQEPHGQFPLRGHFTASNLVVDCHKSHMMTKQLMMNWLKECVINPDMPDKMLLIVDSWSSFKDHDSIQSLVPHGKTLVIRNIHPGATSKIQPLDVYFFLTFKGFVKRFTGYVSSNELEVKLHQRDNTLKMLSLVYNQFCAPRFQHFLLYSCEFEPGTLIKKKDERNNHFTTLHIIYVALFL</sequence>
<proteinExistence type="predicted"/>
<dbReference type="SMART" id="SM00674">
    <property type="entry name" value="CENPB"/>
    <property type="match status" value="1"/>
</dbReference>